<protein>
    <submittedName>
        <fullName evidence="2">DUF6515 family protein</fullName>
    </submittedName>
</protein>
<organism evidence="2 3">
    <name type="scientific">Neptuniibacter pectenicola</name>
    <dbReference type="NCBI Taxonomy" id="1806669"/>
    <lineage>
        <taxon>Bacteria</taxon>
        <taxon>Pseudomonadati</taxon>
        <taxon>Pseudomonadota</taxon>
        <taxon>Gammaproteobacteria</taxon>
        <taxon>Oceanospirillales</taxon>
        <taxon>Oceanospirillaceae</taxon>
        <taxon>Neptuniibacter</taxon>
    </lineage>
</organism>
<feature type="signal peptide" evidence="1">
    <location>
        <begin position="1"/>
        <end position="23"/>
    </location>
</feature>
<evidence type="ECO:0000313" key="3">
    <source>
        <dbReference type="Proteomes" id="UP001449225"/>
    </source>
</evidence>
<accession>A0ABU9TQU4</accession>
<sequence length="174" mass="19106">MKQTFFGFVVVSILIANAGAVNAAPGAHHQRPHGPVDFLPATAAHLVVEGVKYWLSDGVYYRKAGEHYVVVDKAPGLRHLPKGAVLVKRGGKDYFRHGDIVYRWVPEVREYQVVELAVSGPAIYQRGSVLESLPDGAYAKKVNGVQYFTLNGQFFMPSKVNGKAVYVVVDIDAH</sequence>
<keyword evidence="3" id="KW-1185">Reference proteome</keyword>
<dbReference type="Pfam" id="PF20125">
    <property type="entry name" value="DUF6515"/>
    <property type="match status" value="1"/>
</dbReference>
<name>A0ABU9TQU4_9GAMM</name>
<comment type="caution">
    <text evidence="2">The sequence shown here is derived from an EMBL/GenBank/DDBJ whole genome shotgun (WGS) entry which is preliminary data.</text>
</comment>
<gene>
    <name evidence="2" type="ORF">WNY58_06730</name>
</gene>
<feature type="chain" id="PRO_5047025035" evidence="1">
    <location>
        <begin position="24"/>
        <end position="174"/>
    </location>
</feature>
<proteinExistence type="predicted"/>
<dbReference type="EMBL" id="JBBMRA010000004">
    <property type="protein sequence ID" value="MEM5536083.1"/>
    <property type="molecule type" value="Genomic_DNA"/>
</dbReference>
<reference evidence="2 3" key="1">
    <citation type="submission" date="2024-03" db="EMBL/GenBank/DDBJ databases">
        <title>Community enrichment and isolation of bacterial strains for fucoidan degradation.</title>
        <authorList>
            <person name="Sichert A."/>
        </authorList>
    </citation>
    <scope>NUCLEOTIDE SEQUENCE [LARGE SCALE GENOMIC DNA]</scope>
    <source>
        <strain evidence="2 3">AS76</strain>
    </source>
</reference>
<dbReference type="Proteomes" id="UP001449225">
    <property type="component" value="Unassembled WGS sequence"/>
</dbReference>
<dbReference type="InterPro" id="IPR045398">
    <property type="entry name" value="DUF6515"/>
</dbReference>
<keyword evidence="1" id="KW-0732">Signal</keyword>
<evidence type="ECO:0000313" key="2">
    <source>
        <dbReference type="EMBL" id="MEM5536083.1"/>
    </source>
</evidence>
<dbReference type="RefSeq" id="WP_342854097.1">
    <property type="nucleotide sequence ID" value="NZ_JBBMRA010000004.1"/>
</dbReference>
<evidence type="ECO:0000256" key="1">
    <source>
        <dbReference type="SAM" id="SignalP"/>
    </source>
</evidence>